<dbReference type="PANTHER" id="PTHR31668:SF10">
    <property type="entry name" value="ZN(II)2CYS6 TRANSCRIPTION FACTOR (EUROFUNG)"/>
    <property type="match status" value="1"/>
</dbReference>
<evidence type="ECO:0000259" key="2">
    <source>
        <dbReference type="SMART" id="SM00906"/>
    </source>
</evidence>
<feature type="domain" description="Xylanolytic transcriptional activator regulatory" evidence="2">
    <location>
        <begin position="130"/>
        <end position="209"/>
    </location>
</feature>
<dbReference type="EMBL" id="JAVRRD010000028">
    <property type="protein sequence ID" value="KAK5046890.1"/>
    <property type="molecule type" value="Genomic_DNA"/>
</dbReference>
<dbReference type="Proteomes" id="UP001358417">
    <property type="component" value="Unassembled WGS sequence"/>
</dbReference>
<evidence type="ECO:0000313" key="4">
    <source>
        <dbReference type="Proteomes" id="UP001358417"/>
    </source>
</evidence>
<evidence type="ECO:0000256" key="1">
    <source>
        <dbReference type="ARBA" id="ARBA00023242"/>
    </source>
</evidence>
<keyword evidence="4" id="KW-1185">Reference proteome</keyword>
<keyword evidence="1" id="KW-0539">Nucleus</keyword>
<dbReference type="GO" id="GO:0005634">
    <property type="term" value="C:nucleus"/>
    <property type="evidence" value="ECO:0007669"/>
    <property type="project" value="TreeGrafter"/>
</dbReference>
<organism evidence="3 4">
    <name type="scientific">Exophiala bonariae</name>
    <dbReference type="NCBI Taxonomy" id="1690606"/>
    <lineage>
        <taxon>Eukaryota</taxon>
        <taxon>Fungi</taxon>
        <taxon>Dikarya</taxon>
        <taxon>Ascomycota</taxon>
        <taxon>Pezizomycotina</taxon>
        <taxon>Eurotiomycetes</taxon>
        <taxon>Chaetothyriomycetidae</taxon>
        <taxon>Chaetothyriales</taxon>
        <taxon>Herpotrichiellaceae</taxon>
        <taxon>Exophiala</taxon>
    </lineage>
</organism>
<protein>
    <recommendedName>
        <fullName evidence="2">Xylanolytic transcriptional activator regulatory domain-containing protein</fullName>
    </recommendedName>
</protein>
<dbReference type="GO" id="GO:0003677">
    <property type="term" value="F:DNA binding"/>
    <property type="evidence" value="ECO:0007669"/>
    <property type="project" value="InterPro"/>
</dbReference>
<proteinExistence type="predicted"/>
<dbReference type="RefSeq" id="XP_064702463.1">
    <property type="nucleotide sequence ID" value="XM_064850797.1"/>
</dbReference>
<dbReference type="AlphaFoldDB" id="A0AAV9MYY7"/>
<dbReference type="InterPro" id="IPR050797">
    <property type="entry name" value="Carb_Metab_Trans_Reg"/>
</dbReference>
<sequence length="521" mass="59153">MPIPPRLPSPIGCQCGRDAPRELLAQVEPYLDELMSVYFDHVAPCYPIVEEEYIMTRIQTQGHRLPQLFSIILISHALFYWELSPNLQLHRRPDQDLAWQSAVALSAASIQRGDVATIATICIGVSGRPCQRLVNNATNMARSVALAHIIGLNHDCQGWKIRDLEKRTRVKVWWALLIQDRWFNFAQGTPPYISQDHYDVPMPTVGLLLQGGRADSHKHIRAAEIYIKLCELTEIIGGVLPIIYRLRVGAGRRSTSIDRVSRAESDLDRWIEELPVWLNMTDFSDSRPQVPGLVNLQLSYLSIRMLLRRISWQGDSLDTRQTMGEQASDQAWTLSCKAAAEDVVRFVISLTKDDLTGFWLPYNAHHFTSAATLLLRCALQQPINPKMRDQCITSALDMVNCLRKYRDEHRWDLAETCLSQSESTLNRILDLATKTVGSATATRSNSTPYARTYQRQSDLNDLIGQNPSNDNGKGAYTSEYSSFILPDQEHASSLEALFPEIFDDWYTDNFLPEPDDFNFDV</sequence>
<dbReference type="GeneID" id="89975410"/>
<name>A0AAV9MYY7_9EURO</name>
<gene>
    <name evidence="3" type="ORF">LTR84_007244</name>
</gene>
<dbReference type="SMART" id="SM00906">
    <property type="entry name" value="Fungal_trans"/>
    <property type="match status" value="1"/>
</dbReference>
<dbReference type="Pfam" id="PF04082">
    <property type="entry name" value="Fungal_trans"/>
    <property type="match status" value="1"/>
</dbReference>
<dbReference type="GO" id="GO:0006351">
    <property type="term" value="P:DNA-templated transcription"/>
    <property type="evidence" value="ECO:0007669"/>
    <property type="project" value="InterPro"/>
</dbReference>
<accession>A0AAV9MYY7</accession>
<reference evidence="3 4" key="1">
    <citation type="submission" date="2023-08" db="EMBL/GenBank/DDBJ databases">
        <title>Black Yeasts Isolated from many extreme environments.</title>
        <authorList>
            <person name="Coleine C."/>
            <person name="Stajich J.E."/>
            <person name="Selbmann L."/>
        </authorList>
    </citation>
    <scope>NUCLEOTIDE SEQUENCE [LARGE SCALE GENOMIC DNA]</scope>
    <source>
        <strain evidence="3 4">CCFEE 5792</strain>
    </source>
</reference>
<comment type="caution">
    <text evidence="3">The sequence shown here is derived from an EMBL/GenBank/DDBJ whole genome shotgun (WGS) entry which is preliminary data.</text>
</comment>
<dbReference type="PANTHER" id="PTHR31668">
    <property type="entry name" value="GLUCOSE TRANSPORT TRANSCRIPTION REGULATOR RGT1-RELATED-RELATED"/>
    <property type="match status" value="1"/>
</dbReference>
<dbReference type="GO" id="GO:0008270">
    <property type="term" value="F:zinc ion binding"/>
    <property type="evidence" value="ECO:0007669"/>
    <property type="project" value="InterPro"/>
</dbReference>
<dbReference type="InterPro" id="IPR007219">
    <property type="entry name" value="XnlR_reg_dom"/>
</dbReference>
<dbReference type="GO" id="GO:0001080">
    <property type="term" value="P:nitrogen catabolite activation of transcription from RNA polymerase II promoter"/>
    <property type="evidence" value="ECO:0007669"/>
    <property type="project" value="TreeGrafter"/>
</dbReference>
<dbReference type="CDD" id="cd12148">
    <property type="entry name" value="fungal_TF_MHR"/>
    <property type="match status" value="1"/>
</dbReference>
<evidence type="ECO:0000313" key="3">
    <source>
        <dbReference type="EMBL" id="KAK5046890.1"/>
    </source>
</evidence>